<dbReference type="AlphaFoldDB" id="A0A2P2N7K4"/>
<name>A0A2P2N7K4_RHIMU</name>
<reference evidence="1" key="1">
    <citation type="submission" date="2018-02" db="EMBL/GenBank/DDBJ databases">
        <title>Rhizophora mucronata_Transcriptome.</title>
        <authorList>
            <person name="Meera S.P."/>
            <person name="Sreeshan A."/>
            <person name="Augustine A."/>
        </authorList>
    </citation>
    <scope>NUCLEOTIDE SEQUENCE</scope>
    <source>
        <tissue evidence="1">Leaf</tissue>
    </source>
</reference>
<protein>
    <submittedName>
        <fullName evidence="1">Uncharacterized protein</fullName>
    </submittedName>
</protein>
<dbReference type="EMBL" id="GGEC01057892">
    <property type="protein sequence ID" value="MBX38376.1"/>
    <property type="molecule type" value="Transcribed_RNA"/>
</dbReference>
<proteinExistence type="predicted"/>
<sequence>MLIGSIMMLLKEQDSKVEFIQG</sequence>
<accession>A0A2P2N7K4</accession>
<evidence type="ECO:0000313" key="1">
    <source>
        <dbReference type="EMBL" id="MBX38376.1"/>
    </source>
</evidence>
<organism evidence="1">
    <name type="scientific">Rhizophora mucronata</name>
    <name type="common">Asiatic mangrove</name>
    <dbReference type="NCBI Taxonomy" id="61149"/>
    <lineage>
        <taxon>Eukaryota</taxon>
        <taxon>Viridiplantae</taxon>
        <taxon>Streptophyta</taxon>
        <taxon>Embryophyta</taxon>
        <taxon>Tracheophyta</taxon>
        <taxon>Spermatophyta</taxon>
        <taxon>Magnoliopsida</taxon>
        <taxon>eudicotyledons</taxon>
        <taxon>Gunneridae</taxon>
        <taxon>Pentapetalae</taxon>
        <taxon>rosids</taxon>
        <taxon>fabids</taxon>
        <taxon>Malpighiales</taxon>
        <taxon>Rhizophoraceae</taxon>
        <taxon>Rhizophora</taxon>
    </lineage>
</organism>